<organism evidence="2 3">
    <name type="scientific">Aureobasidium melanogenum</name>
    <name type="common">Aureobasidium pullulans var. melanogenum</name>
    <dbReference type="NCBI Taxonomy" id="46634"/>
    <lineage>
        <taxon>Eukaryota</taxon>
        <taxon>Fungi</taxon>
        <taxon>Dikarya</taxon>
        <taxon>Ascomycota</taxon>
        <taxon>Pezizomycotina</taxon>
        <taxon>Dothideomycetes</taxon>
        <taxon>Dothideomycetidae</taxon>
        <taxon>Dothideales</taxon>
        <taxon>Saccotheciaceae</taxon>
        <taxon>Aureobasidium</taxon>
    </lineage>
</organism>
<keyword evidence="3" id="KW-1185">Reference proteome</keyword>
<dbReference type="AlphaFoldDB" id="A0A9P8FXQ0"/>
<feature type="region of interest" description="Disordered" evidence="1">
    <location>
        <begin position="1"/>
        <end position="63"/>
    </location>
</feature>
<dbReference type="Proteomes" id="UP000729357">
    <property type="component" value="Unassembled WGS sequence"/>
</dbReference>
<sequence>MLIRWTDEALSAGSKPSTLRWLDDDDRGEADDEDEEKDATADVSTAVGKERKSSGAARPPVRRRRYTKALQRRLELVAPQMNSEARVRRVRAVDHHLVLANKHKMVYPNDKLFDPKEFFEHADLGAIDLEGDAVSADADGEDEVDGDTGAEPATRPRPRVQAQFQGPAPRAYRKSPASRAKLPHPNSMALTRLEGHTIAPPVTKQY</sequence>
<proteinExistence type="predicted"/>
<protein>
    <submittedName>
        <fullName evidence="2">Uncharacterized protein</fullName>
    </submittedName>
</protein>
<feature type="compositionally biased region" description="Acidic residues" evidence="1">
    <location>
        <begin position="138"/>
        <end position="148"/>
    </location>
</feature>
<accession>A0A9P8FXQ0</accession>
<evidence type="ECO:0000313" key="3">
    <source>
        <dbReference type="Proteomes" id="UP000729357"/>
    </source>
</evidence>
<dbReference type="EMBL" id="JAHFXS010000323">
    <property type="protein sequence ID" value="KAG9986238.1"/>
    <property type="molecule type" value="Genomic_DNA"/>
</dbReference>
<reference evidence="2" key="2">
    <citation type="submission" date="2021-08" db="EMBL/GenBank/DDBJ databases">
        <authorList>
            <person name="Gostincar C."/>
            <person name="Sun X."/>
            <person name="Song Z."/>
            <person name="Gunde-Cimerman N."/>
        </authorList>
    </citation>
    <scope>NUCLEOTIDE SEQUENCE</scope>
    <source>
        <strain evidence="2">EXF-9298</strain>
    </source>
</reference>
<comment type="caution">
    <text evidence="2">The sequence shown here is derived from an EMBL/GenBank/DDBJ whole genome shotgun (WGS) entry which is preliminary data.</text>
</comment>
<feature type="region of interest" description="Disordered" evidence="1">
    <location>
        <begin position="137"/>
        <end position="206"/>
    </location>
</feature>
<name>A0A9P8FXQ0_AURME</name>
<reference evidence="2" key="1">
    <citation type="journal article" date="2021" name="J Fungi (Basel)">
        <title>Virulence traits and population genomics of the black yeast Aureobasidium melanogenum.</title>
        <authorList>
            <person name="Cernosa A."/>
            <person name="Sun X."/>
            <person name="Gostincar C."/>
            <person name="Fang C."/>
            <person name="Gunde-Cimerman N."/>
            <person name="Song Z."/>
        </authorList>
    </citation>
    <scope>NUCLEOTIDE SEQUENCE</scope>
    <source>
        <strain evidence="2">EXF-9298</strain>
    </source>
</reference>
<evidence type="ECO:0000313" key="2">
    <source>
        <dbReference type="EMBL" id="KAG9986238.1"/>
    </source>
</evidence>
<feature type="non-terminal residue" evidence="2">
    <location>
        <position position="206"/>
    </location>
</feature>
<feature type="compositionally biased region" description="Acidic residues" evidence="1">
    <location>
        <begin position="23"/>
        <end position="37"/>
    </location>
</feature>
<evidence type="ECO:0000256" key="1">
    <source>
        <dbReference type="SAM" id="MobiDB-lite"/>
    </source>
</evidence>
<gene>
    <name evidence="2" type="ORF">KCU98_g4170</name>
</gene>